<comment type="caution">
    <text evidence="3">The sequence shown here is derived from an EMBL/GenBank/DDBJ whole genome shotgun (WGS) entry which is preliminary data.</text>
</comment>
<dbReference type="EMBL" id="AAOF01000015">
    <property type="protein sequence ID" value="EAR20855.1"/>
    <property type="molecule type" value="Genomic_DNA"/>
</dbReference>
<dbReference type="Proteomes" id="UP000003374">
    <property type="component" value="Unassembled WGS sequence"/>
</dbReference>
<gene>
    <name evidence="3" type="ORF">NB231_03732</name>
</gene>
<evidence type="ECO:0000256" key="1">
    <source>
        <dbReference type="PROSITE-ProRule" id="PRU00169"/>
    </source>
</evidence>
<keyword evidence="1" id="KW-0597">Phosphoprotein</keyword>
<dbReference type="eggNOG" id="COG0745">
    <property type="taxonomic scope" value="Bacteria"/>
</dbReference>
<dbReference type="AlphaFoldDB" id="A4BTP1"/>
<organism evidence="3 4">
    <name type="scientific">Nitrococcus mobilis Nb-231</name>
    <dbReference type="NCBI Taxonomy" id="314278"/>
    <lineage>
        <taxon>Bacteria</taxon>
        <taxon>Pseudomonadati</taxon>
        <taxon>Pseudomonadota</taxon>
        <taxon>Gammaproteobacteria</taxon>
        <taxon>Chromatiales</taxon>
        <taxon>Ectothiorhodospiraceae</taxon>
        <taxon>Nitrococcus</taxon>
    </lineage>
</organism>
<dbReference type="PROSITE" id="PS50110">
    <property type="entry name" value="RESPONSE_REGULATORY"/>
    <property type="match status" value="1"/>
</dbReference>
<dbReference type="HOGENOM" id="CLU_000445_69_18_6"/>
<accession>A4BTP1</accession>
<keyword evidence="4" id="KW-1185">Reference proteome</keyword>
<dbReference type="InterPro" id="IPR011006">
    <property type="entry name" value="CheY-like_superfamily"/>
</dbReference>
<evidence type="ECO:0000259" key="2">
    <source>
        <dbReference type="PROSITE" id="PS50110"/>
    </source>
</evidence>
<dbReference type="InterPro" id="IPR001789">
    <property type="entry name" value="Sig_transdc_resp-reg_receiver"/>
</dbReference>
<protein>
    <submittedName>
        <fullName evidence="3">Response regulator receiver</fullName>
    </submittedName>
</protein>
<evidence type="ECO:0000313" key="3">
    <source>
        <dbReference type="EMBL" id="EAR20855.1"/>
    </source>
</evidence>
<proteinExistence type="predicted"/>
<reference evidence="3 4" key="1">
    <citation type="submission" date="2006-02" db="EMBL/GenBank/DDBJ databases">
        <authorList>
            <person name="Waterbury J."/>
            <person name="Ferriera S."/>
            <person name="Johnson J."/>
            <person name="Kravitz S."/>
            <person name="Halpern A."/>
            <person name="Remington K."/>
            <person name="Beeson K."/>
            <person name="Tran B."/>
            <person name="Rogers Y.-H."/>
            <person name="Friedman R."/>
            <person name="Venter J.C."/>
        </authorList>
    </citation>
    <scope>NUCLEOTIDE SEQUENCE [LARGE SCALE GENOMIC DNA]</scope>
    <source>
        <strain evidence="3 4">Nb-231</strain>
    </source>
</reference>
<evidence type="ECO:0000313" key="4">
    <source>
        <dbReference type="Proteomes" id="UP000003374"/>
    </source>
</evidence>
<dbReference type="Gene3D" id="3.40.50.2300">
    <property type="match status" value="1"/>
</dbReference>
<dbReference type="SUPFAM" id="SSF52172">
    <property type="entry name" value="CheY-like"/>
    <property type="match status" value="1"/>
</dbReference>
<dbReference type="OrthoDB" id="6088308at2"/>
<name>A4BTP1_9GAMM</name>
<feature type="domain" description="Response regulatory" evidence="2">
    <location>
        <begin position="5"/>
        <end position="118"/>
    </location>
</feature>
<sequence>MAAAMILLIMRKPGNIRVMQHALDHLGHSSKGISTEAELQAALAEPISPRLGVVDVTDFSTDVWSMCTRLQNHNIPFIVLSAPQTLNLDNHSLAYGATSVLRKPIAKSALLQLIHGLAA</sequence>
<dbReference type="GO" id="GO:0000160">
    <property type="term" value="P:phosphorelay signal transduction system"/>
    <property type="evidence" value="ECO:0007669"/>
    <property type="project" value="InterPro"/>
</dbReference>
<dbReference type="STRING" id="314278.NB231_03732"/>
<feature type="modified residue" description="4-aspartylphosphate" evidence="1">
    <location>
        <position position="55"/>
    </location>
</feature>